<dbReference type="EMBL" id="CVRB01000001">
    <property type="protein sequence ID" value="CRK80383.1"/>
    <property type="molecule type" value="Genomic_DNA"/>
</dbReference>
<evidence type="ECO:0000313" key="3">
    <source>
        <dbReference type="Proteomes" id="UP000199087"/>
    </source>
</evidence>
<dbReference type="STRING" id="1499688.BN000_00266"/>
<proteinExistence type="predicted"/>
<feature type="domain" description="Endonuclease NucS C-terminal" evidence="1">
    <location>
        <begin position="188"/>
        <end position="279"/>
    </location>
</feature>
<dbReference type="Proteomes" id="UP000199087">
    <property type="component" value="Unassembled WGS sequence"/>
</dbReference>
<dbReference type="RefSeq" id="WP_090629809.1">
    <property type="nucleotide sequence ID" value="NZ_CVRB01000001.1"/>
</dbReference>
<dbReference type="GO" id="GO:0003676">
    <property type="term" value="F:nucleic acid binding"/>
    <property type="evidence" value="ECO:0007669"/>
    <property type="project" value="InterPro"/>
</dbReference>
<gene>
    <name evidence="2" type="ORF">BN000_00266</name>
</gene>
<dbReference type="InterPro" id="IPR048301">
    <property type="entry name" value="NucS_C"/>
</dbReference>
<dbReference type="OrthoDB" id="2831590at2"/>
<dbReference type="GO" id="GO:0004519">
    <property type="term" value="F:endonuclease activity"/>
    <property type="evidence" value="ECO:0007669"/>
    <property type="project" value="UniProtKB-KW"/>
</dbReference>
<dbReference type="AlphaFoldDB" id="A0A0U1NQQ3"/>
<keyword evidence="2" id="KW-0255">Endonuclease</keyword>
<evidence type="ECO:0000313" key="2">
    <source>
        <dbReference type="EMBL" id="CRK80383.1"/>
    </source>
</evidence>
<reference evidence="3" key="1">
    <citation type="submission" date="2015-05" db="EMBL/GenBank/DDBJ databases">
        <authorList>
            <person name="Urmite Genomes"/>
        </authorList>
    </citation>
    <scope>NUCLEOTIDE SEQUENCE [LARGE SCALE GENOMIC DNA]</scope>
    <source>
        <strain evidence="3">LF1</strain>
    </source>
</reference>
<evidence type="ECO:0000259" key="1">
    <source>
        <dbReference type="Pfam" id="PF01939"/>
    </source>
</evidence>
<keyword evidence="3" id="KW-1185">Reference proteome</keyword>
<accession>A0A0U1NQQ3</accession>
<dbReference type="Pfam" id="PF01939">
    <property type="entry name" value="NucS_C"/>
    <property type="match status" value="1"/>
</dbReference>
<name>A0A0U1NQQ3_9BACI</name>
<dbReference type="InterPro" id="IPR011856">
    <property type="entry name" value="tRNA_endonuc-like_dom_sf"/>
</dbReference>
<dbReference type="Gene3D" id="3.40.1350.10">
    <property type="match status" value="1"/>
</dbReference>
<keyword evidence="2" id="KW-0378">Hydrolase</keyword>
<protein>
    <submittedName>
        <fullName evidence="2">Restriction endonuclease-like protein</fullName>
    </submittedName>
</protein>
<organism evidence="2 3">
    <name type="scientific">Neobacillus massiliamazoniensis</name>
    <dbReference type="NCBI Taxonomy" id="1499688"/>
    <lineage>
        <taxon>Bacteria</taxon>
        <taxon>Bacillati</taxon>
        <taxon>Bacillota</taxon>
        <taxon>Bacilli</taxon>
        <taxon>Bacillales</taxon>
        <taxon>Bacillaceae</taxon>
        <taxon>Neobacillus</taxon>
    </lineage>
</organism>
<sequence length="304" mass="35114">MASYLIGYVDPEKNNSHEDPMFQELTYGDLKLNGEKLLGVNKGDYLFFHKTIYDKRYITAYYFVEEVHLVKNLLDDPLIIDKYNNPHLKKKISDLNINETIVFGNPIRSKVLEIPLELNEGLLKQLSRPAKLNADQTTLAAISSALRTWKELNVSDITLLLVLIKGNEKKGRLNNRLLSTEEVFHVLERDIEKYIASNPEILGEGLKLLKQQHVFSDESRLDLLLKDTLNDEIIVVEIKKDRIGREVKQQLKHYMRLCEDELGYSNIKGLVVCPGILPYFEDELLTAKKENIFVKIFGWKLDVI</sequence>
<keyword evidence="2" id="KW-0540">Nuclease</keyword>